<dbReference type="RefSeq" id="WP_375528443.1">
    <property type="nucleotide sequence ID" value="NZ_JBHILM010000047.1"/>
</dbReference>
<dbReference type="SUPFAM" id="SSF46689">
    <property type="entry name" value="Homeodomain-like"/>
    <property type="match status" value="2"/>
</dbReference>
<dbReference type="PROSITE" id="PS00041">
    <property type="entry name" value="HTH_ARAC_FAMILY_1"/>
    <property type="match status" value="1"/>
</dbReference>
<reference evidence="5 6" key="1">
    <citation type="submission" date="2024-09" db="EMBL/GenBank/DDBJ databases">
        <authorList>
            <person name="Ruan L."/>
        </authorList>
    </citation>
    <scope>NUCLEOTIDE SEQUENCE [LARGE SCALE GENOMIC DNA]</scope>
    <source>
        <strain evidence="5 6">D33</strain>
    </source>
</reference>
<dbReference type="Pfam" id="PF12833">
    <property type="entry name" value="HTH_18"/>
    <property type="match status" value="1"/>
</dbReference>
<keyword evidence="2" id="KW-0238">DNA-binding</keyword>
<keyword evidence="1" id="KW-0805">Transcription regulation</keyword>
<dbReference type="InterPro" id="IPR020449">
    <property type="entry name" value="Tscrpt_reg_AraC-type_HTH"/>
</dbReference>
<dbReference type="Pfam" id="PF06445">
    <property type="entry name" value="GyrI-like"/>
    <property type="match status" value="1"/>
</dbReference>
<dbReference type="PRINTS" id="PR00032">
    <property type="entry name" value="HTHARAC"/>
</dbReference>
<dbReference type="InterPro" id="IPR018060">
    <property type="entry name" value="HTH_AraC"/>
</dbReference>
<dbReference type="InterPro" id="IPR050959">
    <property type="entry name" value="MarA-like"/>
</dbReference>
<accession>A0ABV5BGU1</accession>
<evidence type="ECO:0000256" key="2">
    <source>
        <dbReference type="ARBA" id="ARBA00023125"/>
    </source>
</evidence>
<dbReference type="PROSITE" id="PS01124">
    <property type="entry name" value="HTH_ARAC_FAMILY_2"/>
    <property type="match status" value="1"/>
</dbReference>
<evidence type="ECO:0000313" key="6">
    <source>
        <dbReference type="Proteomes" id="UP001580407"/>
    </source>
</evidence>
<dbReference type="InterPro" id="IPR009057">
    <property type="entry name" value="Homeodomain-like_sf"/>
</dbReference>
<keyword evidence="3" id="KW-0804">Transcription</keyword>
<sequence>MDALKEVNLAMSYIEANLVGDIDFREAARLACCSEYHFRRMFSFLAGLSLSEYIRRRRLTKAALELQELEHVKIIDLAVKYGYDSPDSFARAFQAMHGITPSEARKKGAALKAFPPMTFQLTIKGGNEMDYRIVEKEAFQIAGIKKQITLIYEGVNPQIDEMWASLTEDDYTELKGLSNVEPRGILCASANFTEGRAEGTTLDQYIGVATTKTVPERWETLQTAAGTWAVFTATGPFPHALQEVWARIYAEWFPTSGYETTGGPEILWNESKDTSSPNYKSEIWIPVVKP</sequence>
<evidence type="ECO:0000256" key="3">
    <source>
        <dbReference type="ARBA" id="ARBA00023163"/>
    </source>
</evidence>
<dbReference type="SUPFAM" id="SSF55136">
    <property type="entry name" value="Probable bacterial effector-binding domain"/>
    <property type="match status" value="1"/>
</dbReference>
<evidence type="ECO:0000256" key="1">
    <source>
        <dbReference type="ARBA" id="ARBA00023015"/>
    </source>
</evidence>
<evidence type="ECO:0000259" key="4">
    <source>
        <dbReference type="PROSITE" id="PS01124"/>
    </source>
</evidence>
<proteinExistence type="predicted"/>
<dbReference type="PANTHER" id="PTHR47504">
    <property type="entry name" value="RIGHT ORIGIN-BINDING PROTEIN"/>
    <property type="match status" value="1"/>
</dbReference>
<protein>
    <submittedName>
        <fullName evidence="5">GyrI-like domain-containing protein</fullName>
    </submittedName>
</protein>
<comment type="caution">
    <text evidence="5">The sequence shown here is derived from an EMBL/GenBank/DDBJ whole genome shotgun (WGS) entry which is preliminary data.</text>
</comment>
<organism evidence="5 6">
    <name type="scientific">Paenibacillus terreus</name>
    <dbReference type="NCBI Taxonomy" id="1387834"/>
    <lineage>
        <taxon>Bacteria</taxon>
        <taxon>Bacillati</taxon>
        <taxon>Bacillota</taxon>
        <taxon>Bacilli</taxon>
        <taxon>Bacillales</taxon>
        <taxon>Paenibacillaceae</taxon>
        <taxon>Paenibacillus</taxon>
    </lineage>
</organism>
<dbReference type="InterPro" id="IPR029442">
    <property type="entry name" value="GyrI-like"/>
</dbReference>
<name>A0ABV5BGU1_9BACL</name>
<dbReference type="EMBL" id="JBHILM010000047">
    <property type="protein sequence ID" value="MFB5684775.1"/>
    <property type="molecule type" value="Genomic_DNA"/>
</dbReference>
<dbReference type="SMART" id="SM00342">
    <property type="entry name" value="HTH_ARAC"/>
    <property type="match status" value="1"/>
</dbReference>
<dbReference type="SMART" id="SM00871">
    <property type="entry name" value="AraC_E_bind"/>
    <property type="match status" value="1"/>
</dbReference>
<evidence type="ECO:0000313" key="5">
    <source>
        <dbReference type="EMBL" id="MFB5684775.1"/>
    </source>
</evidence>
<gene>
    <name evidence="5" type="ORF">ACE3NQ_28090</name>
</gene>
<feature type="domain" description="HTH araC/xylS-type" evidence="4">
    <location>
        <begin position="8"/>
        <end position="107"/>
    </location>
</feature>
<dbReference type="Gene3D" id="1.10.10.60">
    <property type="entry name" value="Homeodomain-like"/>
    <property type="match status" value="2"/>
</dbReference>
<dbReference type="PANTHER" id="PTHR47504:SF5">
    <property type="entry name" value="RIGHT ORIGIN-BINDING PROTEIN"/>
    <property type="match status" value="1"/>
</dbReference>
<dbReference type="InterPro" id="IPR011256">
    <property type="entry name" value="Reg_factor_effector_dom_sf"/>
</dbReference>
<dbReference type="Gene3D" id="3.20.80.10">
    <property type="entry name" value="Regulatory factor, effector binding domain"/>
    <property type="match status" value="1"/>
</dbReference>
<dbReference type="Proteomes" id="UP001580407">
    <property type="component" value="Unassembled WGS sequence"/>
</dbReference>
<keyword evidence="6" id="KW-1185">Reference proteome</keyword>
<dbReference type="InterPro" id="IPR010499">
    <property type="entry name" value="AraC_E-bd"/>
</dbReference>
<dbReference type="InterPro" id="IPR018062">
    <property type="entry name" value="HTH_AraC-typ_CS"/>
</dbReference>